<dbReference type="Pfam" id="PF20335">
    <property type="entry name" value="DUF6630"/>
    <property type="match status" value="1"/>
</dbReference>
<dbReference type="Proteomes" id="UP000003195">
    <property type="component" value="Unassembled WGS sequence"/>
</dbReference>
<dbReference type="EMBL" id="AECS01000037">
    <property type="protein sequence ID" value="EFQ04173.1"/>
    <property type="molecule type" value="Genomic_DNA"/>
</dbReference>
<dbReference type="STRING" id="706434.HMPREF9429_01358"/>
<keyword evidence="1" id="KW-0472">Membrane</keyword>
<dbReference type="eggNOG" id="COG4282">
    <property type="taxonomic scope" value="Bacteria"/>
</dbReference>
<keyword evidence="4" id="KW-1185">Reference proteome</keyword>
<reference evidence="3 4" key="1">
    <citation type="submission" date="2010-08" db="EMBL/GenBank/DDBJ databases">
        <authorList>
            <person name="Weinstock G."/>
            <person name="Sodergren E."/>
            <person name="Clifton S."/>
            <person name="Fulton L."/>
            <person name="Fulton B."/>
            <person name="Courtney L."/>
            <person name="Fronick C."/>
            <person name="Harrison M."/>
            <person name="Strong C."/>
            <person name="Farmer C."/>
            <person name="Delahaunty K."/>
            <person name="Markovic C."/>
            <person name="Hall O."/>
            <person name="Minx P."/>
            <person name="Tomlinson C."/>
            <person name="Mitreva M."/>
            <person name="Hou S."/>
            <person name="Chen J."/>
            <person name="Wollam A."/>
            <person name="Pepin K.H."/>
            <person name="Johnson M."/>
            <person name="Bhonagiri V."/>
            <person name="Zhang X."/>
            <person name="Suruliraj S."/>
            <person name="Warren W."/>
            <person name="Chinwalla A."/>
            <person name="Mardis E.R."/>
            <person name="Wilson R.K."/>
        </authorList>
    </citation>
    <scope>NUCLEOTIDE SEQUENCE [LARGE SCALE GENOMIC DNA]</scope>
    <source>
        <strain evidence="3 4">F0359</strain>
    </source>
</reference>
<evidence type="ECO:0000256" key="1">
    <source>
        <dbReference type="SAM" id="Phobius"/>
    </source>
</evidence>
<protein>
    <recommendedName>
        <fullName evidence="2">DUF6630 domain-containing protein</fullName>
    </recommendedName>
</protein>
<sequence length="426" mass="48049">MTGKKGAAKWCKGIPELESLTLITQERICTKVAKQLLIAMMTVICVSVTVFIYLSFQYPELAAYMDGINNALLITMIHKTSHHSLTGDFIAVFTPLVPLLFVLFGPPLLVFFTLKKPLLKREARKTLATWRLETDSGMRTKITFVEVQKAMIALEIGDIYYFILYSPQGLMESPFMQTMREKTGTFILEVSKGNEKKSTLFSCRSLTRGDVLSTMKEYRERHIIPQTDTWEVIGTYDKVEAERAQAQKAALQQERKDTFIRLVGNLSGNDAKVIKEAHKFLKNPIAFFYKTKADKPVNTDVSETDMRQALRDILVQNRIAAALPCSTSADSFVQAVNNVSLVRSHPELTLTPDIFSADPDGESEDFARKINKYWENTQFRIVSLYTDSDLFVLLPVNLIDLEALQKEAVTVGSNIIYLAPGDESNE</sequence>
<organism evidence="3 4">
    <name type="scientific">Megasphaera micronuciformis F0359</name>
    <dbReference type="NCBI Taxonomy" id="706434"/>
    <lineage>
        <taxon>Bacteria</taxon>
        <taxon>Bacillati</taxon>
        <taxon>Bacillota</taxon>
        <taxon>Negativicutes</taxon>
        <taxon>Veillonellales</taxon>
        <taxon>Veillonellaceae</taxon>
        <taxon>Megasphaera</taxon>
    </lineage>
</organism>
<dbReference type="OrthoDB" id="5107934at2"/>
<keyword evidence="1" id="KW-0812">Transmembrane</keyword>
<feature type="domain" description="DUF6630" evidence="2">
    <location>
        <begin position="259"/>
        <end position="415"/>
    </location>
</feature>
<name>E2ZCI6_9FIRM</name>
<evidence type="ECO:0000313" key="4">
    <source>
        <dbReference type="Proteomes" id="UP000003195"/>
    </source>
</evidence>
<dbReference type="InterPro" id="IPR046582">
    <property type="entry name" value="DUF6630"/>
</dbReference>
<keyword evidence="1" id="KW-1133">Transmembrane helix</keyword>
<dbReference type="AlphaFoldDB" id="E2ZCI6"/>
<gene>
    <name evidence="3" type="ORF">HMPREF9429_01358</name>
</gene>
<dbReference type="RefSeq" id="WP_006942532.1">
    <property type="nucleotide sequence ID" value="NZ_GL538208.1"/>
</dbReference>
<accession>E2ZCI6</accession>
<feature type="transmembrane region" description="Helical" evidence="1">
    <location>
        <begin position="36"/>
        <end position="56"/>
    </location>
</feature>
<evidence type="ECO:0000259" key="2">
    <source>
        <dbReference type="Pfam" id="PF20335"/>
    </source>
</evidence>
<dbReference type="HOGENOM" id="CLU_626796_0_0_9"/>
<feature type="transmembrane region" description="Helical" evidence="1">
    <location>
        <begin position="89"/>
        <end position="114"/>
    </location>
</feature>
<proteinExistence type="predicted"/>
<evidence type="ECO:0000313" key="3">
    <source>
        <dbReference type="EMBL" id="EFQ04173.1"/>
    </source>
</evidence>
<comment type="caution">
    <text evidence="3">The sequence shown here is derived from an EMBL/GenBank/DDBJ whole genome shotgun (WGS) entry which is preliminary data.</text>
</comment>